<evidence type="ECO:0000313" key="2">
    <source>
        <dbReference type="EMBL" id="OQM75641.1"/>
    </source>
</evidence>
<dbReference type="OrthoDB" id="9811244at2"/>
<sequence length="91" mass="10426">MTDYRHFSHSDIVNRLRHAKGHMRSVVAMIEGGRSCLDITQQLHAVERAVAQAKRNLIHDHLDHCLEESVGPLPRAKRGSIDDFKEIARYL</sequence>
<dbReference type="PANTHER" id="PTHR33677">
    <property type="entry name" value="TRANSCRIPTIONAL REPRESSOR FRMR-RELATED"/>
    <property type="match status" value="1"/>
</dbReference>
<dbReference type="EMBL" id="MDET01000013">
    <property type="protein sequence ID" value="OQM75641.1"/>
    <property type="molecule type" value="Genomic_DNA"/>
</dbReference>
<dbReference type="AlphaFoldDB" id="A0A1V8RR03"/>
<dbReference type="GO" id="GO:0045892">
    <property type="term" value="P:negative regulation of DNA-templated transcription"/>
    <property type="evidence" value="ECO:0007669"/>
    <property type="project" value="UniProtKB-ARBA"/>
</dbReference>
<gene>
    <name evidence="2" type="ORF">BFN67_16815</name>
</gene>
<dbReference type="GO" id="GO:0003677">
    <property type="term" value="F:DNA binding"/>
    <property type="evidence" value="ECO:0007669"/>
    <property type="project" value="InterPro"/>
</dbReference>
<protein>
    <submittedName>
        <fullName evidence="2">Metal resistance protein</fullName>
    </submittedName>
</protein>
<dbReference type="RefSeq" id="WP_080919563.1">
    <property type="nucleotide sequence ID" value="NZ_MDET01000013.1"/>
</dbReference>
<evidence type="ECO:0000256" key="1">
    <source>
        <dbReference type="ARBA" id="ARBA00005260"/>
    </source>
</evidence>
<dbReference type="InterPro" id="IPR038390">
    <property type="entry name" value="Metal_Tscrpt_repr_sf"/>
</dbReference>
<dbReference type="GO" id="GO:0046872">
    <property type="term" value="F:metal ion binding"/>
    <property type="evidence" value="ECO:0007669"/>
    <property type="project" value="InterPro"/>
</dbReference>
<dbReference type="InterPro" id="IPR003735">
    <property type="entry name" value="Metal_Tscrpt_repr"/>
</dbReference>
<comment type="similarity">
    <text evidence="1">Belongs to the FrmR/RcnR family.</text>
</comment>
<comment type="caution">
    <text evidence="2">The sequence shown here is derived from an EMBL/GenBank/DDBJ whole genome shotgun (WGS) entry which is preliminary data.</text>
</comment>
<reference evidence="2 3" key="1">
    <citation type="journal article" date="2016" name="Int. J. Syst. Evol. Microbiol.">
        <title>Pseudaminobacter manganicus sp. nov., isolated from sludge of a manganese mine.</title>
        <authorList>
            <person name="Li J."/>
            <person name="Huang J."/>
            <person name="Liao S."/>
            <person name="Wang G."/>
        </authorList>
    </citation>
    <scope>NUCLEOTIDE SEQUENCE [LARGE SCALE GENOMIC DNA]</scope>
    <source>
        <strain evidence="2 3">JH-7</strain>
    </source>
</reference>
<name>A0A1V8RR03_9HYPH</name>
<organism evidence="2 3">
    <name type="scientific">Manganibacter manganicus</name>
    <dbReference type="NCBI Taxonomy" id="1873176"/>
    <lineage>
        <taxon>Bacteria</taxon>
        <taxon>Pseudomonadati</taxon>
        <taxon>Pseudomonadota</taxon>
        <taxon>Alphaproteobacteria</taxon>
        <taxon>Hyphomicrobiales</taxon>
        <taxon>Phyllobacteriaceae</taxon>
        <taxon>Manganibacter</taxon>
    </lineage>
</organism>
<dbReference type="Gene3D" id="1.20.58.1000">
    <property type="entry name" value="Metal-sensitive repressor, helix protomer"/>
    <property type="match status" value="1"/>
</dbReference>
<accession>A0A1V8RR03</accession>
<dbReference type="STRING" id="1873176.BFN67_16815"/>
<evidence type="ECO:0000313" key="3">
    <source>
        <dbReference type="Proteomes" id="UP000191905"/>
    </source>
</evidence>
<dbReference type="Pfam" id="PF02583">
    <property type="entry name" value="Trns_repr_metal"/>
    <property type="match status" value="1"/>
</dbReference>
<keyword evidence="3" id="KW-1185">Reference proteome</keyword>
<proteinExistence type="inferred from homology"/>
<dbReference type="CDD" id="cd10154">
    <property type="entry name" value="NreA-like_DUF156"/>
    <property type="match status" value="1"/>
</dbReference>
<dbReference type="Proteomes" id="UP000191905">
    <property type="component" value="Unassembled WGS sequence"/>
</dbReference>